<evidence type="ECO:0000313" key="2">
    <source>
        <dbReference type="EMBL" id="MFE4108086.1"/>
    </source>
</evidence>
<evidence type="ECO:0008006" key="4">
    <source>
        <dbReference type="Google" id="ProtNLM"/>
    </source>
</evidence>
<proteinExistence type="predicted"/>
<feature type="signal peptide" evidence="1">
    <location>
        <begin position="1"/>
        <end position="24"/>
    </location>
</feature>
<evidence type="ECO:0000256" key="1">
    <source>
        <dbReference type="SAM" id="SignalP"/>
    </source>
</evidence>
<sequence>MTKYQSAIIMALLGLAGSGLSASADVADCRAAIGSAPLEGTNASRQGEVIVVGRLPERHYLVIVPTDNVAVLAQVQACVPGAFITRSRLGPYIQAGIFEQRFLAENLSSLLRDEGIRARVIYIR</sequence>
<dbReference type="Proteomes" id="UP001600165">
    <property type="component" value="Unassembled WGS sequence"/>
</dbReference>
<name>A0ABW6IIP1_9CYAN</name>
<evidence type="ECO:0000313" key="3">
    <source>
        <dbReference type="Proteomes" id="UP001600165"/>
    </source>
</evidence>
<dbReference type="RefSeq" id="WP_377967460.1">
    <property type="nucleotide sequence ID" value="NZ_JBHZOL010000099.1"/>
</dbReference>
<protein>
    <recommendedName>
        <fullName evidence="4">SPOR domain-containing protein</fullName>
    </recommendedName>
</protein>
<gene>
    <name evidence="2" type="ORF">ACFVKH_17525</name>
</gene>
<keyword evidence="1" id="KW-0732">Signal</keyword>
<accession>A0ABW6IIP1</accession>
<reference evidence="2 3" key="1">
    <citation type="submission" date="2024-10" db="EMBL/GenBank/DDBJ databases">
        <authorList>
            <person name="Ratan Roy A."/>
            <person name="Morales Sandoval P.H."/>
            <person name="De Los Santos Villalobos S."/>
            <person name="Chakraborty S."/>
            <person name="Mukherjee J."/>
        </authorList>
    </citation>
    <scope>NUCLEOTIDE SEQUENCE [LARGE SCALE GENOMIC DNA]</scope>
    <source>
        <strain evidence="2 3">S1</strain>
    </source>
</reference>
<organism evidence="2 3">
    <name type="scientific">Almyronema epifaneia S1</name>
    <dbReference type="NCBI Taxonomy" id="2991925"/>
    <lineage>
        <taxon>Bacteria</taxon>
        <taxon>Bacillati</taxon>
        <taxon>Cyanobacteriota</taxon>
        <taxon>Cyanophyceae</taxon>
        <taxon>Nodosilineales</taxon>
        <taxon>Nodosilineaceae</taxon>
        <taxon>Almyronema</taxon>
        <taxon>Almyronema epifaneia</taxon>
    </lineage>
</organism>
<feature type="chain" id="PRO_5047463473" description="SPOR domain-containing protein" evidence="1">
    <location>
        <begin position="25"/>
        <end position="124"/>
    </location>
</feature>
<comment type="caution">
    <text evidence="2">The sequence shown here is derived from an EMBL/GenBank/DDBJ whole genome shotgun (WGS) entry which is preliminary data.</text>
</comment>
<dbReference type="EMBL" id="JBHZOL010000099">
    <property type="protein sequence ID" value="MFE4108086.1"/>
    <property type="molecule type" value="Genomic_DNA"/>
</dbReference>
<keyword evidence="3" id="KW-1185">Reference proteome</keyword>